<protein>
    <recommendedName>
        <fullName evidence="2">Retrotransposon gag domain-containing protein</fullName>
    </recommendedName>
</protein>
<dbReference type="Proteomes" id="UP000826271">
    <property type="component" value="Unassembled WGS sequence"/>
</dbReference>
<dbReference type="GO" id="GO:0004190">
    <property type="term" value="F:aspartic-type endopeptidase activity"/>
    <property type="evidence" value="ECO:0007669"/>
    <property type="project" value="InterPro"/>
</dbReference>
<comment type="caution">
    <text evidence="3">The sequence shown here is derived from an EMBL/GenBank/DDBJ whole genome shotgun (WGS) entry which is preliminary data.</text>
</comment>
<dbReference type="PANTHER" id="PTHR15503">
    <property type="entry name" value="LDOC1 RELATED"/>
    <property type="match status" value="1"/>
</dbReference>
<accession>A0AAV6YCJ1</accession>
<feature type="domain" description="Retrotransposon gag" evidence="2">
    <location>
        <begin position="77"/>
        <end position="168"/>
    </location>
</feature>
<dbReference type="EMBL" id="WHWC01000001">
    <property type="protein sequence ID" value="KAG8390616.1"/>
    <property type="molecule type" value="Genomic_DNA"/>
</dbReference>
<dbReference type="SUPFAM" id="SSF50630">
    <property type="entry name" value="Acid proteases"/>
    <property type="match status" value="1"/>
</dbReference>
<dbReference type="InterPro" id="IPR005162">
    <property type="entry name" value="Retrotrans_gag_dom"/>
</dbReference>
<dbReference type="Pfam" id="PF03732">
    <property type="entry name" value="Retrotrans_gag"/>
    <property type="match status" value="1"/>
</dbReference>
<dbReference type="CDD" id="cd00303">
    <property type="entry name" value="retropepsin_like"/>
    <property type="match status" value="1"/>
</dbReference>
<reference evidence="3" key="1">
    <citation type="submission" date="2019-10" db="EMBL/GenBank/DDBJ databases">
        <authorList>
            <person name="Zhang R."/>
            <person name="Pan Y."/>
            <person name="Wang J."/>
            <person name="Ma R."/>
            <person name="Yu S."/>
        </authorList>
    </citation>
    <scope>NUCLEOTIDE SEQUENCE</scope>
    <source>
        <strain evidence="3">LA-IB0</strain>
        <tissue evidence="3">Leaf</tissue>
    </source>
</reference>
<dbReference type="InterPro" id="IPR001969">
    <property type="entry name" value="Aspartic_peptidase_AS"/>
</dbReference>
<sequence>MAEGLRSLEQRKELEALREQVTANAAKSDKMFEDIRNMIAAMAANQNPRGSAASMEQEDQAEQFFEVDETPVDTRVRLAAVYLEGKALQWHQVFMRSRVTREFPTWLEYVMALQDRFGSLLFEDPMSELMNLRQTGSVRDYLDKFDELLNNVDLNEPYAISYFLAGLKNEIEVQVRMLKPKSLQEAVSLAKLQEQAIFLAQKWQQSNTKTQYSSSRPSPILSTSSYSSFPNPLPNYTSKSQTNTTSNNKQGRRLTPQEIDEKRAKGLCFLCDEKYTRDHVCTKQRQLFFMEIQDDKDDDSDCEAPLDETWDKSAVINETSPDTNFHISMNAMNGIMDFRTMRLHGSAKGKTIHILIDTGSTHNFLDMDTAIKLGCKIDATEPFPVSVVDGNKLYSKTECKGFQWRMQGVMFTADMMLLQLGGCDMVLGVQWLITLGDISWNFNKLKMEFSMDNHKVSLRGMQPQTVKITDKRKMHKCLQKPAQIAMLQKRDFGTSSL</sequence>
<proteinExistence type="predicted"/>
<dbReference type="InterPro" id="IPR032567">
    <property type="entry name" value="RTL1-rel"/>
</dbReference>
<feature type="compositionally biased region" description="Low complexity" evidence="1">
    <location>
        <begin position="237"/>
        <end position="249"/>
    </location>
</feature>
<dbReference type="Pfam" id="PF08284">
    <property type="entry name" value="RVP_2"/>
    <property type="match status" value="1"/>
</dbReference>
<organism evidence="3 4">
    <name type="scientific">Buddleja alternifolia</name>
    <dbReference type="NCBI Taxonomy" id="168488"/>
    <lineage>
        <taxon>Eukaryota</taxon>
        <taxon>Viridiplantae</taxon>
        <taxon>Streptophyta</taxon>
        <taxon>Embryophyta</taxon>
        <taxon>Tracheophyta</taxon>
        <taxon>Spermatophyta</taxon>
        <taxon>Magnoliopsida</taxon>
        <taxon>eudicotyledons</taxon>
        <taxon>Gunneridae</taxon>
        <taxon>Pentapetalae</taxon>
        <taxon>asterids</taxon>
        <taxon>lamiids</taxon>
        <taxon>Lamiales</taxon>
        <taxon>Scrophulariaceae</taxon>
        <taxon>Buddlejeae</taxon>
        <taxon>Buddleja</taxon>
    </lineage>
</organism>
<evidence type="ECO:0000259" key="2">
    <source>
        <dbReference type="Pfam" id="PF03732"/>
    </source>
</evidence>
<feature type="region of interest" description="Disordered" evidence="1">
    <location>
        <begin position="209"/>
        <end position="257"/>
    </location>
</feature>
<evidence type="ECO:0000256" key="1">
    <source>
        <dbReference type="SAM" id="MobiDB-lite"/>
    </source>
</evidence>
<dbReference type="AlphaFoldDB" id="A0AAV6YCJ1"/>
<feature type="compositionally biased region" description="Low complexity" evidence="1">
    <location>
        <begin position="213"/>
        <end position="230"/>
    </location>
</feature>
<gene>
    <name evidence="3" type="ORF">BUALT_Bualt01G0102000</name>
</gene>
<dbReference type="InterPro" id="IPR021109">
    <property type="entry name" value="Peptidase_aspartic_dom_sf"/>
</dbReference>
<name>A0AAV6YCJ1_9LAMI</name>
<dbReference type="GO" id="GO:0006508">
    <property type="term" value="P:proteolysis"/>
    <property type="evidence" value="ECO:0007669"/>
    <property type="project" value="InterPro"/>
</dbReference>
<evidence type="ECO:0000313" key="4">
    <source>
        <dbReference type="Proteomes" id="UP000826271"/>
    </source>
</evidence>
<keyword evidence="4" id="KW-1185">Reference proteome</keyword>
<dbReference type="PANTHER" id="PTHR15503:SF43">
    <property type="entry name" value="REVERSE TRANSCRIPTASE RNASE H-LIKE DOMAIN-CONTAINING PROTEIN"/>
    <property type="match status" value="1"/>
</dbReference>
<evidence type="ECO:0000313" key="3">
    <source>
        <dbReference type="EMBL" id="KAG8390616.1"/>
    </source>
</evidence>
<dbReference type="Gene3D" id="2.40.70.10">
    <property type="entry name" value="Acid Proteases"/>
    <property type="match status" value="1"/>
</dbReference>
<dbReference type="PROSITE" id="PS00141">
    <property type="entry name" value="ASP_PROTEASE"/>
    <property type="match status" value="1"/>
</dbReference>